<dbReference type="SUPFAM" id="SSF109604">
    <property type="entry name" value="HD-domain/PDEase-like"/>
    <property type="match status" value="1"/>
</dbReference>
<accession>A0A318SGQ2</accession>
<dbReference type="AlphaFoldDB" id="A0A318SGQ2"/>
<gene>
    <name evidence="1" type="ORF">DFQ15_11041</name>
</gene>
<evidence type="ECO:0000313" key="2">
    <source>
        <dbReference type="Proteomes" id="UP000247540"/>
    </source>
</evidence>
<comment type="caution">
    <text evidence="1">The sequence shown here is derived from an EMBL/GenBank/DDBJ whole genome shotgun (WGS) entry which is preliminary data.</text>
</comment>
<evidence type="ECO:0000313" key="1">
    <source>
        <dbReference type="EMBL" id="PYE78014.1"/>
    </source>
</evidence>
<protein>
    <recommendedName>
        <fullName evidence="3">Phosphodiesterase</fullName>
    </recommendedName>
</protein>
<dbReference type="Proteomes" id="UP000247540">
    <property type="component" value="Unassembled WGS sequence"/>
</dbReference>
<name>A0A318SGQ2_9BURK</name>
<dbReference type="EMBL" id="QJTC01000010">
    <property type="protein sequence ID" value="PYE78014.1"/>
    <property type="molecule type" value="Genomic_DNA"/>
</dbReference>
<sequence length="332" mass="36313">MPYPTSLPAATEHGSEDLLSLWSDLESGLSIILTRPQNVQDFPQKVLQYDRWMQALVLQDVDTALFLLFQLASTSSVGYSASHALVCAALCHIVADELALPRTERDTLVHAAMTMNVAMTDVQNRLASQKERPSAQQRQVIRHHATDGEAMLTRLGVEDAVWLEVVASHHGADNARGTLTDMAPAARLAHVLHTIDRYAAMISPRSSRTGRSALDSVRAVLGGRDNYRDEVGYALVRAVGLCPPGTFVDLTSGETAVVVRRSPVANKPVVAIMLDAQKQPLRRPRLHRLASGAPRIRSSLSHDQVPPLDHRLVLQVGVQASRQIASWTEQMA</sequence>
<dbReference type="RefSeq" id="WP_110465520.1">
    <property type="nucleotide sequence ID" value="NZ_JAMOFZ010000010.1"/>
</dbReference>
<dbReference type="OrthoDB" id="9774747at2"/>
<organism evidence="1 2">
    <name type="scientific">Xylophilus ampelinus</name>
    <dbReference type="NCBI Taxonomy" id="54067"/>
    <lineage>
        <taxon>Bacteria</taxon>
        <taxon>Pseudomonadati</taxon>
        <taxon>Pseudomonadota</taxon>
        <taxon>Betaproteobacteria</taxon>
        <taxon>Burkholderiales</taxon>
        <taxon>Xylophilus</taxon>
    </lineage>
</organism>
<evidence type="ECO:0008006" key="3">
    <source>
        <dbReference type="Google" id="ProtNLM"/>
    </source>
</evidence>
<keyword evidence="2" id="KW-1185">Reference proteome</keyword>
<reference evidence="1 2" key="1">
    <citation type="submission" date="2018-06" db="EMBL/GenBank/DDBJ databases">
        <title>Genomic Encyclopedia of Type Strains, Phase III (KMG-III): the genomes of soil and plant-associated and newly described type strains.</title>
        <authorList>
            <person name="Whitman W."/>
        </authorList>
    </citation>
    <scope>NUCLEOTIDE SEQUENCE [LARGE SCALE GENOMIC DNA]</scope>
    <source>
        <strain evidence="1 2">CECT 7646</strain>
    </source>
</reference>
<dbReference type="Gene3D" id="1.10.3210.10">
    <property type="entry name" value="Hypothetical protein af1432"/>
    <property type="match status" value="1"/>
</dbReference>
<proteinExistence type="predicted"/>